<name>A0A6G9IAG1_9GAMM</name>
<dbReference type="InterPro" id="IPR011004">
    <property type="entry name" value="Trimer_LpxA-like_sf"/>
</dbReference>
<evidence type="ECO:0000313" key="1">
    <source>
        <dbReference type="EMBL" id="QIQ21211.1"/>
    </source>
</evidence>
<dbReference type="PANTHER" id="PTHR42811">
    <property type="entry name" value="SERINE ACETYLTRANSFERASE"/>
    <property type="match status" value="1"/>
</dbReference>
<sequence>MKYIHAIIFLMTHDLTELKKYWEVELIKGKEFRWRRLFRRLKERHFNGDSNFVFLWRLANEMFKNGTQRQKNAAKRINNKLKAKYNTEIQLGAKIGAGLNIVHPMAIEITAKVDIGENFTCLQFVTIGLQHYPLMIKMGNNVTVGCNSVVLGGEINIGNNVYIGAMSFVNKDLPDNCVVYTKKTNEIIIKDNC</sequence>
<keyword evidence="2" id="KW-1185">Reference proteome</keyword>
<reference evidence="1 2" key="1">
    <citation type="submission" date="2020-03" db="EMBL/GenBank/DDBJ databases">
        <title>Complete genome sequence of Orbus sp. IPMB12 (BCRC 80908).</title>
        <authorList>
            <person name="Lo W.-S."/>
            <person name="Chang T.-H."/>
            <person name="Kuo C.-H."/>
        </authorList>
    </citation>
    <scope>NUCLEOTIDE SEQUENCE [LARGE SCALE GENOMIC DNA]</scope>
    <source>
        <strain evidence="1 2">IPMB12</strain>
    </source>
</reference>
<proteinExistence type="predicted"/>
<dbReference type="KEGG" id="orb:IPMB12_05660"/>
<dbReference type="SUPFAM" id="SSF51161">
    <property type="entry name" value="Trimeric LpxA-like enzymes"/>
    <property type="match status" value="1"/>
</dbReference>
<organism evidence="1 2">
    <name type="scientific">Zophobihabitans entericus</name>
    <dbReference type="NCBI Taxonomy" id="1635327"/>
    <lineage>
        <taxon>Bacteria</taxon>
        <taxon>Pseudomonadati</taxon>
        <taxon>Pseudomonadota</taxon>
        <taxon>Gammaproteobacteria</taxon>
        <taxon>Orbales</taxon>
        <taxon>Orbaceae</taxon>
        <taxon>Zophobihabitans</taxon>
    </lineage>
</organism>
<gene>
    <name evidence="1" type="ORF">IPMB12_05660</name>
</gene>
<dbReference type="EMBL" id="CP050253">
    <property type="protein sequence ID" value="QIQ21211.1"/>
    <property type="molecule type" value="Genomic_DNA"/>
</dbReference>
<dbReference type="GO" id="GO:0016740">
    <property type="term" value="F:transferase activity"/>
    <property type="evidence" value="ECO:0007669"/>
    <property type="project" value="UniProtKB-KW"/>
</dbReference>
<dbReference type="Proteomes" id="UP000501168">
    <property type="component" value="Chromosome"/>
</dbReference>
<dbReference type="Gene3D" id="2.160.10.10">
    <property type="entry name" value="Hexapeptide repeat proteins"/>
    <property type="match status" value="1"/>
</dbReference>
<evidence type="ECO:0000313" key="2">
    <source>
        <dbReference type="Proteomes" id="UP000501168"/>
    </source>
</evidence>
<keyword evidence="1" id="KW-0808">Transferase</keyword>
<accession>A0A6G9IAG1</accession>
<dbReference type="RefSeq" id="WP_166915781.1">
    <property type="nucleotide sequence ID" value="NZ_CP050253.1"/>
</dbReference>
<dbReference type="InParanoid" id="A0A6G9IAG1"/>
<dbReference type="FunCoup" id="A0A6G9IAG1">
    <property type="interactions" value="24"/>
</dbReference>
<dbReference type="AlphaFoldDB" id="A0A6G9IAG1"/>
<protein>
    <submittedName>
        <fullName evidence="1">Serine acetyltransferase</fullName>
    </submittedName>
</protein>